<proteinExistence type="predicted"/>
<protein>
    <submittedName>
        <fullName evidence="1">Uncharacterized protein</fullName>
    </submittedName>
</protein>
<accession>A0ACC3SA36</accession>
<evidence type="ECO:0000313" key="1">
    <source>
        <dbReference type="EMBL" id="KAK8205267.1"/>
    </source>
</evidence>
<organism evidence="1 2">
    <name type="scientific">Zalaria obscura</name>
    <dbReference type="NCBI Taxonomy" id="2024903"/>
    <lineage>
        <taxon>Eukaryota</taxon>
        <taxon>Fungi</taxon>
        <taxon>Dikarya</taxon>
        <taxon>Ascomycota</taxon>
        <taxon>Pezizomycotina</taxon>
        <taxon>Dothideomycetes</taxon>
        <taxon>Dothideomycetidae</taxon>
        <taxon>Dothideales</taxon>
        <taxon>Zalariaceae</taxon>
        <taxon>Zalaria</taxon>
    </lineage>
</organism>
<name>A0ACC3SA36_9PEZI</name>
<sequence length="851" mass="91689">MIASLLLVGTLTGVAVAAPWDKPSFPQFPESKPPGWSKPSVYYPPQPKPSWYHPYPYPHPRWSCRTLGSATSTVFATGTATSTFSSATSTISVISTVASTSETTISTATPSSSSSSSSLAACASVSQLVASFTSADPSTATPLVPAEIAYECLNSIPFNATAAVALLESMRPYLQWQTTISYLKSPPAEYAEKIQPPYDFWATFEAIAANASADAYANEYEFGWALYEAFQVTHDGHFVFIPDSIGEIFTFGRQSPLVSISLDGSSIPEVFVYADILTASFGNATFTPSPITGIDGQNATEFLLNWSQYGSLQDRDALWNNLFYIPAQVSLGSTGTGTGTFSGGGRGRWVYPGPTTTLTFANGSSVTTENYARVLVPFDNITSGEDIYQSYFAVPEVESAEQLAASSTTTSSVSASFTTNAASSTSASTTSTPAPGYPSPIVRQSNNLNSGYFLTGEGYEDVAVLSVPSFVGLGSAEVEFQNVNSELIAAALAANKTKLIIDVSANGGGTILQGYDLFKQLFPSILPYGANRFRAHEAFNQLGIDYSALAALFHRSLSENETVQEIESAPYNYRSDANVTYHPFTSWAEKYGPHEYGPANDTFTSIIRWNLSDVLTPDNSGGIYVSGYLNRSNVTVQPFARQDIIIVYDGYCASTCTIFSEFMRQQAGVKTIALGGRPNKDIIQAVGGVKGTNDIPYEDMLDAIIVDLQFANASYAAYLNTTVFSTYNDLPLLRAASAPVVNARDGIRQGDATETPLQFVYEPADCRIFYTPEMVVSEEAVWKTVADTVWGGQDACVAGSNDFYWNGTKRMTKRQEWKRHSARNVQARDLWDSLGAQMGGEVVGGDGIMLP</sequence>
<keyword evidence="2" id="KW-1185">Reference proteome</keyword>
<comment type="caution">
    <text evidence="1">The sequence shown here is derived from an EMBL/GenBank/DDBJ whole genome shotgun (WGS) entry which is preliminary data.</text>
</comment>
<evidence type="ECO:0000313" key="2">
    <source>
        <dbReference type="Proteomes" id="UP001320706"/>
    </source>
</evidence>
<dbReference type="Proteomes" id="UP001320706">
    <property type="component" value="Unassembled WGS sequence"/>
</dbReference>
<reference evidence="1" key="1">
    <citation type="submission" date="2024-02" db="EMBL/GenBank/DDBJ databases">
        <title>Metagenome Assembled Genome of Zalaria obscura JY119.</title>
        <authorList>
            <person name="Vighnesh L."/>
            <person name="Jagadeeshwari U."/>
            <person name="Venkata Ramana C."/>
            <person name="Sasikala C."/>
        </authorList>
    </citation>
    <scope>NUCLEOTIDE SEQUENCE</scope>
    <source>
        <strain evidence="1">JY119</strain>
    </source>
</reference>
<gene>
    <name evidence="1" type="ORF">M8818_004979</name>
</gene>
<dbReference type="EMBL" id="JAMKPW020000025">
    <property type="protein sequence ID" value="KAK8205267.1"/>
    <property type="molecule type" value="Genomic_DNA"/>
</dbReference>